<feature type="transmembrane region" description="Helical" evidence="7">
    <location>
        <begin position="176"/>
        <end position="194"/>
    </location>
</feature>
<name>A0ABR7LJJ0_9ACTN</name>
<organism evidence="8 9">
    <name type="scientific">Actinomadura alba</name>
    <dbReference type="NCBI Taxonomy" id="406431"/>
    <lineage>
        <taxon>Bacteria</taxon>
        <taxon>Bacillati</taxon>
        <taxon>Actinomycetota</taxon>
        <taxon>Actinomycetes</taxon>
        <taxon>Streptosporangiales</taxon>
        <taxon>Thermomonosporaceae</taxon>
        <taxon>Actinomadura</taxon>
    </lineage>
</organism>
<feature type="transmembrane region" description="Helical" evidence="7">
    <location>
        <begin position="75"/>
        <end position="92"/>
    </location>
</feature>
<keyword evidence="2" id="KW-1003">Cell membrane</keyword>
<evidence type="ECO:0000313" key="9">
    <source>
        <dbReference type="Proteomes" id="UP000805614"/>
    </source>
</evidence>
<keyword evidence="4 7" id="KW-0812">Transmembrane</keyword>
<dbReference type="GO" id="GO:0016740">
    <property type="term" value="F:transferase activity"/>
    <property type="evidence" value="ECO:0007669"/>
    <property type="project" value="UniProtKB-KW"/>
</dbReference>
<protein>
    <submittedName>
        <fullName evidence="8">Undecaprenyl/decaprenyl-phosphate alpha-N-acetylglucosaminyl 1-phosphate transferase</fullName>
    </submittedName>
</protein>
<feature type="transmembrane region" description="Helical" evidence="7">
    <location>
        <begin position="206"/>
        <end position="226"/>
    </location>
</feature>
<dbReference type="Proteomes" id="UP000805614">
    <property type="component" value="Unassembled WGS sequence"/>
</dbReference>
<sequence>MTGMLAPMAGAAVGALVLADVLSGVLRRLALRRGLTDRPGVRKAHTRPMPYLGGVAITLGTLIPVVVLVPRWDVRLAVLVVASVAVAVLGLVDDLRCLSPVARLVVEGLAATAVVLIGGRIAAFGNWLDLIVTMLWIVVITNSFNLLDNMDGAAATVATVVAGFLAWAAFLSGQTGLVLLLLALSAGCLGFLIHNWTPARLFMGDAGSLFIGFVISAAAVLVDLPGGPMSRIAEMLLVTFVATVDTCLVLVSRSRAGRPLLLGGTDHISHRLRRLGMSIRQVTFTLFAATLVPCLCGVLVAEQRLPGFAVVAGVTAIAVLVISVLLRVPVYPAEGRRTDAPAPPISTRALSTDRS</sequence>
<evidence type="ECO:0000256" key="2">
    <source>
        <dbReference type="ARBA" id="ARBA00022475"/>
    </source>
</evidence>
<dbReference type="EMBL" id="JABVEC010000002">
    <property type="protein sequence ID" value="MBC6464934.1"/>
    <property type="molecule type" value="Genomic_DNA"/>
</dbReference>
<evidence type="ECO:0000256" key="6">
    <source>
        <dbReference type="ARBA" id="ARBA00023136"/>
    </source>
</evidence>
<gene>
    <name evidence="8" type="ORF">HKK74_05400</name>
</gene>
<dbReference type="PANTHER" id="PTHR22926:SF3">
    <property type="entry name" value="UNDECAPRENYL-PHOSPHATE ALPHA-N-ACETYLGLUCOSAMINYL 1-PHOSPHATE TRANSFERASE"/>
    <property type="match status" value="1"/>
</dbReference>
<feature type="transmembrane region" description="Helical" evidence="7">
    <location>
        <begin position="6"/>
        <end position="30"/>
    </location>
</feature>
<feature type="transmembrane region" description="Helical" evidence="7">
    <location>
        <begin position="130"/>
        <end position="147"/>
    </location>
</feature>
<dbReference type="PANTHER" id="PTHR22926">
    <property type="entry name" value="PHOSPHO-N-ACETYLMURAMOYL-PENTAPEPTIDE-TRANSFERASE"/>
    <property type="match status" value="1"/>
</dbReference>
<feature type="transmembrane region" description="Helical" evidence="7">
    <location>
        <begin position="282"/>
        <end position="301"/>
    </location>
</feature>
<feature type="transmembrane region" description="Helical" evidence="7">
    <location>
        <begin position="104"/>
        <end position="124"/>
    </location>
</feature>
<feature type="transmembrane region" description="Helical" evidence="7">
    <location>
        <begin position="232"/>
        <end position="251"/>
    </location>
</feature>
<comment type="caution">
    <text evidence="8">The sequence shown here is derived from an EMBL/GenBank/DDBJ whole genome shotgun (WGS) entry which is preliminary data.</text>
</comment>
<feature type="transmembrane region" description="Helical" evidence="7">
    <location>
        <begin position="307"/>
        <end position="328"/>
    </location>
</feature>
<keyword evidence="3 8" id="KW-0808">Transferase</keyword>
<reference evidence="8 9" key="1">
    <citation type="submission" date="2020-06" db="EMBL/GenBank/DDBJ databases">
        <title>Actinomadura xiongansis sp. nov., isolated from soil of Baiyangdian.</title>
        <authorList>
            <person name="Zhang X."/>
        </authorList>
    </citation>
    <scope>NUCLEOTIDE SEQUENCE [LARGE SCALE GENOMIC DNA]</scope>
    <source>
        <strain evidence="8 9">HBUM206468</strain>
    </source>
</reference>
<evidence type="ECO:0000313" key="8">
    <source>
        <dbReference type="EMBL" id="MBC6464934.1"/>
    </source>
</evidence>
<evidence type="ECO:0000256" key="3">
    <source>
        <dbReference type="ARBA" id="ARBA00022679"/>
    </source>
</evidence>
<dbReference type="Pfam" id="PF00953">
    <property type="entry name" value="Glycos_transf_4"/>
    <property type="match status" value="1"/>
</dbReference>
<evidence type="ECO:0000256" key="1">
    <source>
        <dbReference type="ARBA" id="ARBA00004651"/>
    </source>
</evidence>
<keyword evidence="5 7" id="KW-1133">Transmembrane helix</keyword>
<dbReference type="CDD" id="cd06853">
    <property type="entry name" value="GT_WecA_like"/>
    <property type="match status" value="1"/>
</dbReference>
<accession>A0ABR7LJJ0</accession>
<dbReference type="InterPro" id="IPR000715">
    <property type="entry name" value="Glycosyl_transferase_4"/>
</dbReference>
<proteinExistence type="predicted"/>
<keyword evidence="9" id="KW-1185">Reference proteome</keyword>
<evidence type="ECO:0000256" key="4">
    <source>
        <dbReference type="ARBA" id="ARBA00022692"/>
    </source>
</evidence>
<evidence type="ECO:0000256" key="7">
    <source>
        <dbReference type="SAM" id="Phobius"/>
    </source>
</evidence>
<comment type="subcellular location">
    <subcellularLocation>
        <location evidence="1">Cell membrane</location>
        <topology evidence="1">Multi-pass membrane protein</topology>
    </subcellularLocation>
</comment>
<feature type="transmembrane region" description="Helical" evidence="7">
    <location>
        <begin position="51"/>
        <end position="69"/>
    </location>
</feature>
<evidence type="ECO:0000256" key="5">
    <source>
        <dbReference type="ARBA" id="ARBA00022989"/>
    </source>
</evidence>
<feature type="transmembrane region" description="Helical" evidence="7">
    <location>
        <begin position="152"/>
        <end position="170"/>
    </location>
</feature>
<keyword evidence="6 7" id="KW-0472">Membrane</keyword>